<evidence type="ECO:0000313" key="4">
    <source>
        <dbReference type="Proteomes" id="UP000199533"/>
    </source>
</evidence>
<dbReference type="PANTHER" id="PTHR34404">
    <property type="entry name" value="REGULATORY PROTEIN, FMDB FAMILY"/>
    <property type="match status" value="1"/>
</dbReference>
<proteinExistence type="predicted"/>
<feature type="compositionally biased region" description="Low complexity" evidence="1">
    <location>
        <begin position="93"/>
        <end position="119"/>
    </location>
</feature>
<dbReference type="EMBL" id="FOSP01000006">
    <property type="protein sequence ID" value="SFK42429.1"/>
    <property type="molecule type" value="Genomic_DNA"/>
</dbReference>
<feature type="compositionally biased region" description="Low complexity" evidence="1">
    <location>
        <begin position="61"/>
        <end position="78"/>
    </location>
</feature>
<feature type="compositionally biased region" description="Basic and acidic residues" evidence="1">
    <location>
        <begin position="79"/>
        <end position="92"/>
    </location>
</feature>
<dbReference type="SMART" id="SM00834">
    <property type="entry name" value="CxxC_CXXC_SSSS"/>
    <property type="match status" value="1"/>
</dbReference>
<feature type="domain" description="Putative regulatory protein FmdB zinc ribbon" evidence="2">
    <location>
        <begin position="1"/>
        <end position="42"/>
    </location>
</feature>
<organism evidence="3 4">
    <name type="scientific">Nitrosomonas aestuarii</name>
    <dbReference type="NCBI Taxonomy" id="52441"/>
    <lineage>
        <taxon>Bacteria</taxon>
        <taxon>Pseudomonadati</taxon>
        <taxon>Pseudomonadota</taxon>
        <taxon>Betaproteobacteria</taxon>
        <taxon>Nitrosomonadales</taxon>
        <taxon>Nitrosomonadaceae</taxon>
        <taxon>Nitrosomonas</taxon>
    </lineage>
</organism>
<accession>A0A1I3ZFU1</accession>
<evidence type="ECO:0000256" key="1">
    <source>
        <dbReference type="SAM" id="MobiDB-lite"/>
    </source>
</evidence>
<dbReference type="Pfam" id="PF09723">
    <property type="entry name" value="Zn_ribbon_8"/>
    <property type="match status" value="1"/>
</dbReference>
<dbReference type="RefSeq" id="WP_090697846.1">
    <property type="nucleotide sequence ID" value="NZ_FOSP01000006.1"/>
</dbReference>
<dbReference type="STRING" id="52441.SAMN05216302_100649"/>
<gene>
    <name evidence="3" type="ORF">SAMN05216302_100649</name>
</gene>
<dbReference type="InterPro" id="IPR013429">
    <property type="entry name" value="Regulatory_FmdB_Zinc_ribbon"/>
</dbReference>
<evidence type="ECO:0000259" key="2">
    <source>
        <dbReference type="SMART" id="SM00834"/>
    </source>
</evidence>
<dbReference type="OrthoDB" id="9813321at2"/>
<keyword evidence="4" id="KW-1185">Reference proteome</keyword>
<dbReference type="AlphaFoldDB" id="A0A1I3ZFU1"/>
<dbReference type="NCBIfam" id="TIGR02605">
    <property type="entry name" value="CxxC_CxxC_SSSS"/>
    <property type="match status" value="1"/>
</dbReference>
<dbReference type="Proteomes" id="UP000199533">
    <property type="component" value="Unassembled WGS sequence"/>
</dbReference>
<name>A0A1I3ZFU1_9PROT</name>
<sequence length="119" mass="12729">MPIYEYLCNSCGAKKEHIQKMSDTPVKACPVCSSEDYVKQISAVGFQLKGSGWYVTDFKNKPAQPAAKSEKSSAQSEFAESKSSDAKTDSKTDTNTASPTPASTESKTKASTTTTTPTD</sequence>
<dbReference type="PANTHER" id="PTHR34404:SF2">
    <property type="entry name" value="CONSERVED SERINE RICH PROTEIN"/>
    <property type="match status" value="1"/>
</dbReference>
<evidence type="ECO:0000313" key="3">
    <source>
        <dbReference type="EMBL" id="SFK42429.1"/>
    </source>
</evidence>
<feature type="region of interest" description="Disordered" evidence="1">
    <location>
        <begin position="61"/>
        <end position="119"/>
    </location>
</feature>
<reference evidence="4" key="1">
    <citation type="submission" date="2016-10" db="EMBL/GenBank/DDBJ databases">
        <authorList>
            <person name="Varghese N."/>
            <person name="Submissions S."/>
        </authorList>
    </citation>
    <scope>NUCLEOTIDE SEQUENCE [LARGE SCALE GENOMIC DNA]</scope>
    <source>
        <strain evidence="4">Nm69</strain>
    </source>
</reference>
<protein>
    <submittedName>
        <fullName evidence="3">Putative regulatory protein, FmdB family</fullName>
    </submittedName>
</protein>